<gene>
    <name evidence="1" type="ORF">SAMN05216354_0462</name>
</gene>
<name>A0A1H5S1G1_XYLRU</name>
<reference evidence="1 2" key="1">
    <citation type="submission" date="2016-10" db="EMBL/GenBank/DDBJ databases">
        <authorList>
            <person name="de Groot N.N."/>
        </authorList>
    </citation>
    <scope>NUCLEOTIDE SEQUENCE [LARGE SCALE GENOMIC DNA]</scope>
    <source>
        <strain evidence="1 2">AR32</strain>
    </source>
</reference>
<organism evidence="1 2">
    <name type="scientific">Xylanibacter ruminicola</name>
    <name type="common">Prevotella ruminicola</name>
    <dbReference type="NCBI Taxonomy" id="839"/>
    <lineage>
        <taxon>Bacteria</taxon>
        <taxon>Pseudomonadati</taxon>
        <taxon>Bacteroidota</taxon>
        <taxon>Bacteroidia</taxon>
        <taxon>Bacteroidales</taxon>
        <taxon>Prevotellaceae</taxon>
        <taxon>Xylanibacter</taxon>
    </lineage>
</organism>
<sequence>MQHKEKRDLLAILSRLFERLPQTGGESNGSHINVTIVESGAQYVQHIDTQIFGDSKPLETVELPSPQEVPPPVTSAEERIRNSIARLMEEEYNNEKLFNLQSHWQAVYRILVDKGFCKDSNFDAFDAFIRNVMPEHVNKPYTKASVKQISQTDFSRPFKDWSFDTQTSKTRKPYDRMRTIALRFIEILEKNSL</sequence>
<dbReference type="Proteomes" id="UP000236735">
    <property type="component" value="Unassembled WGS sequence"/>
</dbReference>
<accession>A0A1H5S1G1</accession>
<protein>
    <submittedName>
        <fullName evidence="1">Uncharacterized protein</fullName>
    </submittedName>
</protein>
<evidence type="ECO:0000313" key="2">
    <source>
        <dbReference type="Proteomes" id="UP000236735"/>
    </source>
</evidence>
<evidence type="ECO:0000313" key="1">
    <source>
        <dbReference type="EMBL" id="SEF44452.1"/>
    </source>
</evidence>
<dbReference type="AlphaFoldDB" id="A0A1H5S1G1"/>
<proteinExistence type="predicted"/>
<dbReference type="EMBL" id="FNUV01000001">
    <property type="protein sequence ID" value="SEF44452.1"/>
    <property type="molecule type" value="Genomic_DNA"/>
</dbReference>